<sequence length="229" mass="22812">MPEPAAGAQATAQDAAAAAVGWPLGAAAVGPTSVVNPGMEVEADGQAAAVAPAAALETAGDTAEAAASNAAADAAVPPEVSSVPSAGTAAALVEEAPGCSRAPATGPWLGAWGCAASADVPSGAPAADLAAAPAPAHLAEGPDLTEGRPQHTVQEGVALLEALRAALEDGSFRLLLRRAELLYPRRFEPGHPDFLAFSARRRGFLSRVYSTVLPRGPWCLSPGGKENCR</sequence>
<organism evidence="1">
    <name type="scientific">Alexandrium monilatum</name>
    <dbReference type="NCBI Taxonomy" id="311494"/>
    <lineage>
        <taxon>Eukaryota</taxon>
        <taxon>Sar</taxon>
        <taxon>Alveolata</taxon>
        <taxon>Dinophyceae</taxon>
        <taxon>Gonyaulacales</taxon>
        <taxon>Pyrocystaceae</taxon>
        <taxon>Alexandrium</taxon>
    </lineage>
</organism>
<dbReference type="AlphaFoldDB" id="A0A7S4VCX5"/>
<reference evidence="1" key="1">
    <citation type="submission" date="2021-01" db="EMBL/GenBank/DDBJ databases">
        <authorList>
            <person name="Corre E."/>
            <person name="Pelletier E."/>
            <person name="Niang G."/>
            <person name="Scheremetjew M."/>
            <person name="Finn R."/>
            <person name="Kale V."/>
            <person name="Holt S."/>
            <person name="Cochrane G."/>
            <person name="Meng A."/>
            <person name="Brown T."/>
            <person name="Cohen L."/>
        </authorList>
    </citation>
    <scope>NUCLEOTIDE SEQUENCE</scope>
    <source>
        <strain evidence="1">CCMP3105</strain>
    </source>
</reference>
<name>A0A7S4VCX5_9DINO</name>
<dbReference type="EMBL" id="HBNR01055540">
    <property type="protein sequence ID" value="CAE4621964.1"/>
    <property type="molecule type" value="Transcribed_RNA"/>
</dbReference>
<proteinExistence type="predicted"/>
<accession>A0A7S4VCX5</accession>
<gene>
    <name evidence="1" type="ORF">AMON00008_LOCUS39032</name>
</gene>
<protein>
    <submittedName>
        <fullName evidence="1">Uncharacterized protein</fullName>
    </submittedName>
</protein>
<evidence type="ECO:0000313" key="1">
    <source>
        <dbReference type="EMBL" id="CAE4621964.1"/>
    </source>
</evidence>